<keyword evidence="2" id="KW-0472">Membrane</keyword>
<evidence type="ECO:0000256" key="2">
    <source>
        <dbReference type="SAM" id="Phobius"/>
    </source>
</evidence>
<proteinExistence type="predicted"/>
<keyword evidence="2" id="KW-0812">Transmembrane</keyword>
<dbReference type="PANTHER" id="PTHR30093:SF2">
    <property type="entry name" value="TYPE II SECRETION SYSTEM PROTEIN H"/>
    <property type="match status" value="1"/>
</dbReference>
<protein>
    <recommendedName>
        <fullName evidence="3">DUF1559 domain-containing protein</fullName>
    </recommendedName>
</protein>
<feature type="region of interest" description="Disordered" evidence="1">
    <location>
        <begin position="38"/>
        <end position="57"/>
    </location>
</feature>
<dbReference type="PANTHER" id="PTHR30093">
    <property type="entry name" value="GENERAL SECRETION PATHWAY PROTEIN G"/>
    <property type="match status" value="1"/>
</dbReference>
<dbReference type="Proteomes" id="UP000238322">
    <property type="component" value="Unassembled WGS sequence"/>
</dbReference>
<reference evidence="4 5" key="1">
    <citation type="submission" date="2018-02" db="EMBL/GenBank/DDBJ databases">
        <title>Comparative genomes isolates from brazilian mangrove.</title>
        <authorList>
            <person name="Araujo J.E."/>
            <person name="Taketani R.G."/>
            <person name="Silva M.C.P."/>
            <person name="Loureco M.V."/>
            <person name="Andreote F.D."/>
        </authorList>
    </citation>
    <scope>NUCLEOTIDE SEQUENCE [LARGE SCALE GENOMIC DNA]</scope>
    <source>
        <strain evidence="4 5">Hex-1 MGV</strain>
    </source>
</reference>
<evidence type="ECO:0000313" key="5">
    <source>
        <dbReference type="Proteomes" id="UP000238322"/>
    </source>
</evidence>
<name>A0A2S8FRX0_9BACT</name>
<evidence type="ECO:0000259" key="3">
    <source>
        <dbReference type="Pfam" id="PF07596"/>
    </source>
</evidence>
<feature type="compositionally biased region" description="Low complexity" evidence="1">
    <location>
        <begin position="38"/>
        <end position="52"/>
    </location>
</feature>
<feature type="domain" description="DUF1559" evidence="3">
    <location>
        <begin position="107"/>
        <end position="180"/>
    </location>
</feature>
<sequence length="319" mass="34631">MTISFECPHCGTQMKVLDRYAGETGPCAVCAKTITIPPRSQSSDPSNSSPAPHDVEKDTAGVPLGTLVGLLGGSVLCFAVIFLAVVVVVRVAIPAANQLRLTRMHESSQDNIRRIVEALNQYHDNHGSFPPAYFTDAKGKPIHSWRVMILPELGRNDLYRRYNFDEPWDSPINLTVMQEMPDVYTSYGAGETLGTGTTHMAAVVGRSTMFPHAKSVNRDQISDSYDTVLAIVEVQGIGFDWTDPREDYDIDKPQSTLIINDQVTSGTPLPPSTLTGNVGMLSEDTYHLPNSVSSGTMRDMATRSGGVPVPISDLQPLGP</sequence>
<evidence type="ECO:0000313" key="4">
    <source>
        <dbReference type="EMBL" id="PQO34926.1"/>
    </source>
</evidence>
<dbReference type="EMBL" id="PUHY01000010">
    <property type="protein sequence ID" value="PQO34926.1"/>
    <property type="molecule type" value="Genomic_DNA"/>
</dbReference>
<comment type="caution">
    <text evidence="4">The sequence shown here is derived from an EMBL/GenBank/DDBJ whole genome shotgun (WGS) entry which is preliminary data.</text>
</comment>
<keyword evidence="2" id="KW-1133">Transmembrane helix</keyword>
<evidence type="ECO:0000256" key="1">
    <source>
        <dbReference type="SAM" id="MobiDB-lite"/>
    </source>
</evidence>
<gene>
    <name evidence="4" type="ORF">C5Y83_15695</name>
</gene>
<dbReference type="InterPro" id="IPR011453">
    <property type="entry name" value="DUF1559"/>
</dbReference>
<dbReference type="Pfam" id="PF07596">
    <property type="entry name" value="SBP_bac_10"/>
    <property type="match status" value="1"/>
</dbReference>
<accession>A0A2S8FRX0</accession>
<dbReference type="AlphaFoldDB" id="A0A2S8FRX0"/>
<organism evidence="4 5">
    <name type="scientific">Blastopirellula marina</name>
    <dbReference type="NCBI Taxonomy" id="124"/>
    <lineage>
        <taxon>Bacteria</taxon>
        <taxon>Pseudomonadati</taxon>
        <taxon>Planctomycetota</taxon>
        <taxon>Planctomycetia</taxon>
        <taxon>Pirellulales</taxon>
        <taxon>Pirellulaceae</taxon>
        <taxon>Blastopirellula</taxon>
    </lineage>
</organism>
<feature type="transmembrane region" description="Helical" evidence="2">
    <location>
        <begin position="67"/>
        <end position="93"/>
    </location>
</feature>